<feature type="transmembrane region" description="Helical" evidence="8">
    <location>
        <begin position="235"/>
        <end position="259"/>
    </location>
</feature>
<dbReference type="PROSITE" id="PS50262">
    <property type="entry name" value="G_PROTEIN_RECEP_F1_2"/>
    <property type="match status" value="1"/>
</dbReference>
<dbReference type="PANTHER" id="PTHR24243">
    <property type="entry name" value="G-PROTEIN COUPLED RECEPTOR"/>
    <property type="match status" value="1"/>
</dbReference>
<name>A0ABM0K102_APLCA</name>
<evidence type="ECO:0000313" key="11">
    <source>
        <dbReference type="RefSeq" id="XP_005106216.1"/>
    </source>
</evidence>
<dbReference type="CDD" id="cd00637">
    <property type="entry name" value="7tm_classA_rhodopsin-like"/>
    <property type="match status" value="1"/>
</dbReference>
<dbReference type="Gene3D" id="1.20.1070.10">
    <property type="entry name" value="Rhodopsin 7-helix transmembrane proteins"/>
    <property type="match status" value="1"/>
</dbReference>
<feature type="transmembrane region" description="Helical" evidence="8">
    <location>
        <begin position="279"/>
        <end position="300"/>
    </location>
</feature>
<dbReference type="SUPFAM" id="SSF81321">
    <property type="entry name" value="Family A G protein-coupled receptor-like"/>
    <property type="match status" value="1"/>
</dbReference>
<protein>
    <submittedName>
        <fullName evidence="11">Uncharacterized protein LOC101864546</fullName>
    </submittedName>
</protein>
<dbReference type="RefSeq" id="XP_005106216.1">
    <property type="nucleotide sequence ID" value="XM_005106159.3"/>
</dbReference>
<evidence type="ECO:0000256" key="5">
    <source>
        <dbReference type="ARBA" id="ARBA00023136"/>
    </source>
</evidence>
<evidence type="ECO:0000256" key="3">
    <source>
        <dbReference type="ARBA" id="ARBA00022989"/>
    </source>
</evidence>
<evidence type="ECO:0000313" key="10">
    <source>
        <dbReference type="Proteomes" id="UP000694888"/>
    </source>
</evidence>
<keyword evidence="3 8" id="KW-1133">Transmembrane helix</keyword>
<feature type="transmembrane region" description="Helical" evidence="8">
    <location>
        <begin position="153"/>
        <end position="171"/>
    </location>
</feature>
<accession>A0ABM0K102</accession>
<feature type="transmembrane region" description="Helical" evidence="8">
    <location>
        <begin position="115"/>
        <end position="132"/>
    </location>
</feature>
<evidence type="ECO:0000256" key="7">
    <source>
        <dbReference type="ARBA" id="ARBA00023224"/>
    </source>
</evidence>
<reference evidence="11" key="1">
    <citation type="submission" date="2025-08" db="UniProtKB">
        <authorList>
            <consortium name="RefSeq"/>
        </authorList>
    </citation>
    <scope>IDENTIFICATION</scope>
</reference>
<proteinExistence type="predicted"/>
<feature type="transmembrane region" description="Helical" evidence="8">
    <location>
        <begin position="183"/>
        <end position="207"/>
    </location>
</feature>
<evidence type="ECO:0000256" key="1">
    <source>
        <dbReference type="ARBA" id="ARBA00004141"/>
    </source>
</evidence>
<comment type="subcellular location">
    <subcellularLocation>
        <location evidence="1">Membrane</location>
        <topology evidence="1">Multi-pass membrane protein</topology>
    </subcellularLocation>
</comment>
<keyword evidence="5 8" id="KW-0472">Membrane</keyword>
<dbReference type="GeneID" id="101864546"/>
<feature type="transmembrane region" description="Helical" evidence="8">
    <location>
        <begin position="44"/>
        <end position="67"/>
    </location>
</feature>
<keyword evidence="6" id="KW-0675">Receptor</keyword>
<dbReference type="PRINTS" id="PR00237">
    <property type="entry name" value="GPCRRHODOPSN"/>
</dbReference>
<gene>
    <name evidence="11" type="primary">LOC101864546</name>
</gene>
<keyword evidence="7" id="KW-0807">Transducer</keyword>
<evidence type="ECO:0000256" key="4">
    <source>
        <dbReference type="ARBA" id="ARBA00023040"/>
    </source>
</evidence>
<dbReference type="PANTHER" id="PTHR24243:SF230">
    <property type="entry name" value="G-PROTEIN COUPLED RECEPTORS FAMILY 1 PROFILE DOMAIN-CONTAINING PROTEIN"/>
    <property type="match status" value="1"/>
</dbReference>
<feature type="domain" description="G-protein coupled receptors family 1 profile" evidence="9">
    <location>
        <begin position="56"/>
        <end position="299"/>
    </location>
</feature>
<keyword evidence="2 8" id="KW-0812">Transmembrane</keyword>
<keyword evidence="10" id="KW-1185">Reference proteome</keyword>
<dbReference type="InterPro" id="IPR000276">
    <property type="entry name" value="GPCR_Rhodpsn"/>
</dbReference>
<dbReference type="Proteomes" id="UP000694888">
    <property type="component" value="Unplaced"/>
</dbReference>
<evidence type="ECO:0000259" key="9">
    <source>
        <dbReference type="PROSITE" id="PS50262"/>
    </source>
</evidence>
<organism evidence="10 11">
    <name type="scientific">Aplysia californica</name>
    <name type="common">California sea hare</name>
    <dbReference type="NCBI Taxonomy" id="6500"/>
    <lineage>
        <taxon>Eukaryota</taxon>
        <taxon>Metazoa</taxon>
        <taxon>Spiralia</taxon>
        <taxon>Lophotrochozoa</taxon>
        <taxon>Mollusca</taxon>
        <taxon>Gastropoda</taxon>
        <taxon>Heterobranchia</taxon>
        <taxon>Euthyneura</taxon>
        <taxon>Tectipleura</taxon>
        <taxon>Aplysiida</taxon>
        <taxon>Aplysioidea</taxon>
        <taxon>Aplysiidae</taxon>
        <taxon>Aplysia</taxon>
    </lineage>
</organism>
<keyword evidence="4" id="KW-0297">G-protein coupled receptor</keyword>
<dbReference type="InterPro" id="IPR017452">
    <property type="entry name" value="GPCR_Rhodpsn_7TM"/>
</dbReference>
<evidence type="ECO:0000256" key="2">
    <source>
        <dbReference type="ARBA" id="ARBA00022692"/>
    </source>
</evidence>
<sequence>MNDSNSSIVFVACVAFRGSEDLLSPEGRKDIEDTCALALLLEEIFFWVSVVLGVPGNLVAAVTILSLKLTPATFYLVLLAFGDFISLVFTILTKFFKDYSVITTEDVSHDWFYNLHHYAGTYANWTLVLICLERLAIILDPFRKTVNLTLRHAYMTAAVLCVALTGAYVLVSEMESYGSKTWIIVYTTCYNFIPLPVVFITSGVIAIELRRGLKRRGFMSEIQVRQIARQDNAMTVIMLTASFAFAVLTTPLCIVMLLFLIQSYTWLSPHHFPSADFFLALRVSIGLSQLTHGVNVYLYFVSVKRFREQFVYLFSCKTILKPTSQVFSTQT</sequence>
<evidence type="ECO:0000256" key="8">
    <source>
        <dbReference type="SAM" id="Phobius"/>
    </source>
</evidence>
<feature type="transmembrane region" description="Helical" evidence="8">
    <location>
        <begin position="74"/>
        <end position="95"/>
    </location>
</feature>
<evidence type="ECO:0000256" key="6">
    <source>
        <dbReference type="ARBA" id="ARBA00023170"/>
    </source>
</evidence>